<evidence type="ECO:0000256" key="4">
    <source>
        <dbReference type="PROSITE-ProRule" id="PRU00339"/>
    </source>
</evidence>
<evidence type="ECO:0000256" key="2">
    <source>
        <dbReference type="ARBA" id="ARBA00022679"/>
    </source>
</evidence>
<dbReference type="Gene3D" id="3.40.50.150">
    <property type="entry name" value="Vaccinia Virus protein VP39"/>
    <property type="match status" value="1"/>
</dbReference>
<name>A0ABT2N1P5_9CYAN</name>
<dbReference type="Gene3D" id="1.25.40.10">
    <property type="entry name" value="Tetratricopeptide repeat domain"/>
    <property type="match status" value="1"/>
</dbReference>
<dbReference type="InterPro" id="IPR011990">
    <property type="entry name" value="TPR-like_helical_dom_sf"/>
</dbReference>
<evidence type="ECO:0000256" key="5">
    <source>
        <dbReference type="SAM" id="MobiDB-lite"/>
    </source>
</evidence>
<feature type="repeat" description="TPR" evidence="4">
    <location>
        <begin position="371"/>
        <end position="404"/>
    </location>
</feature>
<feature type="compositionally biased region" description="Pro residues" evidence="5">
    <location>
        <begin position="286"/>
        <end position="312"/>
    </location>
</feature>
<feature type="domain" description="CheR-type methyltransferase" evidence="6">
    <location>
        <begin position="1"/>
        <end position="265"/>
    </location>
</feature>
<dbReference type="PROSITE" id="PS50005">
    <property type="entry name" value="TPR"/>
    <property type="match status" value="1"/>
</dbReference>
<dbReference type="PRINTS" id="PR00996">
    <property type="entry name" value="CHERMTFRASE"/>
</dbReference>
<dbReference type="PANTHER" id="PTHR24422:SF19">
    <property type="entry name" value="CHEMOTAXIS PROTEIN METHYLTRANSFERASE"/>
    <property type="match status" value="1"/>
</dbReference>
<sequence>MVWDEIERKLSKTSGLDPKTLGSQAIVKAVRDRMQVCGVENVTTYLDVWLCSPQELQALIEETVVPETWFFREPESFEFLRRYVLFEWLPHHQEGILRLLSVPCSTGEEPYSLAMMLLDAGLPPNRFVIDAVDISQKAQAKAKQGLYREHSFRSKNLGFRHRYFEETSQGYQLSPAVKETVNFIHGNLLEPLFLYGKPLYDIIFFRNLLIYLEPVARDRALQVLNRLLSPAGVLFVGSAEAGPMIEQRFISLRHSMTFAYRKRQKRDGSARFCVPPDEPEYSSFQVPPPNPPRSDSPGFPPQSPPPSWAEPPPEARREHPPSSQSASNTPSSPQPIPESLLMQARHLADLGQLYEAAQLCETYLSQHRTDANAYVLLGEIRQGAGQSERAEQCWEKAVYLEPYHYEALTHLLLLKESQGDLTHASTLRQRIQRLLNSQGK</sequence>
<dbReference type="Pfam" id="PF01739">
    <property type="entry name" value="CheR"/>
    <property type="match status" value="1"/>
</dbReference>
<evidence type="ECO:0000256" key="3">
    <source>
        <dbReference type="ARBA" id="ARBA00022691"/>
    </source>
</evidence>
<keyword evidence="8" id="KW-1185">Reference proteome</keyword>
<evidence type="ECO:0000259" key="6">
    <source>
        <dbReference type="PROSITE" id="PS50123"/>
    </source>
</evidence>
<dbReference type="RefSeq" id="WP_368009102.1">
    <property type="nucleotide sequence ID" value="NZ_JAMXFF010000056.1"/>
</dbReference>
<protein>
    <submittedName>
        <fullName evidence="7">Chemotaxis protein CheR</fullName>
    </submittedName>
</protein>
<dbReference type="SMART" id="SM00138">
    <property type="entry name" value="MeTrc"/>
    <property type="match status" value="1"/>
</dbReference>
<feature type="compositionally biased region" description="Low complexity" evidence="5">
    <location>
        <begin position="321"/>
        <end position="331"/>
    </location>
</feature>
<dbReference type="PANTHER" id="PTHR24422">
    <property type="entry name" value="CHEMOTAXIS PROTEIN METHYLTRANSFERASE"/>
    <property type="match status" value="1"/>
</dbReference>
<dbReference type="CDD" id="cd02440">
    <property type="entry name" value="AdoMet_MTases"/>
    <property type="match status" value="1"/>
</dbReference>
<comment type="caution">
    <text evidence="7">The sequence shown here is derived from an EMBL/GenBank/DDBJ whole genome shotgun (WGS) entry which is preliminary data.</text>
</comment>
<dbReference type="SMART" id="SM00028">
    <property type="entry name" value="TPR"/>
    <property type="match status" value="2"/>
</dbReference>
<accession>A0ABT2N1P5</accession>
<evidence type="ECO:0000313" key="7">
    <source>
        <dbReference type="EMBL" id="MCT7969651.1"/>
    </source>
</evidence>
<dbReference type="InterPro" id="IPR050903">
    <property type="entry name" value="Bact_Chemotaxis_MeTrfase"/>
</dbReference>
<evidence type="ECO:0000313" key="8">
    <source>
        <dbReference type="Proteomes" id="UP001525890"/>
    </source>
</evidence>
<dbReference type="SUPFAM" id="SSF53335">
    <property type="entry name" value="S-adenosyl-L-methionine-dependent methyltransferases"/>
    <property type="match status" value="1"/>
</dbReference>
<feature type="region of interest" description="Disordered" evidence="5">
    <location>
        <begin position="269"/>
        <end position="337"/>
    </location>
</feature>
<evidence type="ECO:0000256" key="1">
    <source>
        <dbReference type="ARBA" id="ARBA00022603"/>
    </source>
</evidence>
<reference evidence="7 8" key="1">
    <citation type="journal article" date="2022" name="Front. Microbiol.">
        <title>High genomic differentiation and limited gene flow indicate recent cryptic speciation within the genus Laspinema (cyanobacteria).</title>
        <authorList>
            <person name="Stanojkovic A."/>
            <person name="Skoupy S."/>
            <person name="Skaloud P."/>
            <person name="Dvorak P."/>
        </authorList>
    </citation>
    <scope>NUCLEOTIDE SEQUENCE [LARGE SCALE GENOMIC DNA]</scope>
    <source>
        <strain evidence="7 8">D2a</strain>
    </source>
</reference>
<gene>
    <name evidence="7" type="ORF">NG799_25385</name>
</gene>
<organism evidence="7 8">
    <name type="scientific">Laspinema palackyanum D2a</name>
    <dbReference type="NCBI Taxonomy" id="2953684"/>
    <lineage>
        <taxon>Bacteria</taxon>
        <taxon>Bacillati</taxon>
        <taxon>Cyanobacteriota</taxon>
        <taxon>Cyanophyceae</taxon>
        <taxon>Oscillatoriophycideae</taxon>
        <taxon>Oscillatoriales</taxon>
        <taxon>Laspinemataceae</taxon>
        <taxon>Laspinema</taxon>
        <taxon>Laspinema palackyanum</taxon>
    </lineage>
</organism>
<keyword evidence="4" id="KW-0802">TPR repeat</keyword>
<keyword evidence="1" id="KW-0489">Methyltransferase</keyword>
<dbReference type="PROSITE" id="PS50123">
    <property type="entry name" value="CHER"/>
    <property type="match status" value="1"/>
</dbReference>
<dbReference type="InterPro" id="IPR019734">
    <property type="entry name" value="TPR_rpt"/>
</dbReference>
<proteinExistence type="predicted"/>
<dbReference type="InterPro" id="IPR029063">
    <property type="entry name" value="SAM-dependent_MTases_sf"/>
</dbReference>
<keyword evidence="3" id="KW-0949">S-adenosyl-L-methionine</keyword>
<dbReference type="Proteomes" id="UP001525890">
    <property type="component" value="Unassembled WGS sequence"/>
</dbReference>
<keyword evidence="2" id="KW-0808">Transferase</keyword>
<dbReference type="SUPFAM" id="SSF48452">
    <property type="entry name" value="TPR-like"/>
    <property type="match status" value="1"/>
</dbReference>
<dbReference type="InterPro" id="IPR000780">
    <property type="entry name" value="CheR_MeTrfase"/>
</dbReference>
<dbReference type="InterPro" id="IPR022642">
    <property type="entry name" value="CheR_C"/>
</dbReference>
<dbReference type="EMBL" id="JAMXFF010000056">
    <property type="protein sequence ID" value="MCT7969651.1"/>
    <property type="molecule type" value="Genomic_DNA"/>
</dbReference>